<accession>I3WZJ3</accession>
<gene>
    <name evidence="1" type="ORF">USDA257_c04520</name>
</gene>
<dbReference type="EMBL" id="CP003563">
    <property type="protein sequence ID" value="AFL49049.1"/>
    <property type="molecule type" value="Genomic_DNA"/>
</dbReference>
<name>I3WZJ3_SINF2</name>
<dbReference type="Proteomes" id="UP000006180">
    <property type="component" value="Chromosome"/>
</dbReference>
<reference evidence="1 2" key="1">
    <citation type="journal article" date="2012" name="J. Bacteriol.">
        <title>Complete genome sequence of the broad-host-range strain Sinorhizobium fredii USDA257.</title>
        <authorList>
            <person name="Schuldes J."/>
            <person name="Rodriguez Orbegoso M."/>
            <person name="Schmeisser C."/>
            <person name="Krishnan H.B."/>
            <person name="Daniel R."/>
            <person name="Streit W.R."/>
        </authorList>
    </citation>
    <scope>NUCLEOTIDE SEQUENCE [LARGE SCALE GENOMIC DNA]</scope>
    <source>
        <strain evidence="1 2">USDA 257</strain>
    </source>
</reference>
<dbReference type="HOGENOM" id="CLU_3239649_0_0_5"/>
<dbReference type="AlphaFoldDB" id="I3WZJ3"/>
<organism evidence="1 2">
    <name type="scientific">Sinorhizobium fredii (strain USDA 257)</name>
    <dbReference type="NCBI Taxonomy" id="1185652"/>
    <lineage>
        <taxon>Bacteria</taxon>
        <taxon>Pseudomonadati</taxon>
        <taxon>Pseudomonadota</taxon>
        <taxon>Alphaproteobacteria</taxon>
        <taxon>Hyphomicrobiales</taxon>
        <taxon>Rhizobiaceae</taxon>
        <taxon>Sinorhizobium/Ensifer group</taxon>
        <taxon>Sinorhizobium</taxon>
    </lineage>
</organism>
<dbReference type="RefSeq" id="WP_014761242.1">
    <property type="nucleotide sequence ID" value="NC_018000.1"/>
</dbReference>
<dbReference type="KEGG" id="sfd:USDA257_c04520"/>
<proteinExistence type="predicted"/>
<evidence type="ECO:0000313" key="1">
    <source>
        <dbReference type="EMBL" id="AFL49049.1"/>
    </source>
</evidence>
<protein>
    <submittedName>
        <fullName evidence="1">Uncharacterized protein</fullName>
    </submittedName>
</protein>
<evidence type="ECO:0000313" key="2">
    <source>
        <dbReference type="Proteomes" id="UP000006180"/>
    </source>
</evidence>
<sequence>MSKYEGLTQRLAKETLSEIILTFAEIETAAGVNLPKSARLPQY</sequence>
<dbReference type="PATRIC" id="fig|1185652.3.peg.467"/>